<dbReference type="AlphaFoldDB" id="A0A2X4T1S7"/>
<proteinExistence type="predicted"/>
<dbReference type="NCBIfam" id="TIGR03696">
    <property type="entry name" value="Rhs_assc_core"/>
    <property type="match status" value="1"/>
</dbReference>
<gene>
    <name evidence="2" type="ORF">NCTC7307_00885</name>
</gene>
<evidence type="ECO:0000256" key="1">
    <source>
        <dbReference type="SAM" id="MobiDB-lite"/>
    </source>
</evidence>
<evidence type="ECO:0000313" key="2">
    <source>
        <dbReference type="EMBL" id="SQI21033.1"/>
    </source>
</evidence>
<dbReference type="InterPro" id="IPR022385">
    <property type="entry name" value="Rhs_assc_core"/>
</dbReference>
<dbReference type="Gene3D" id="2.180.10.10">
    <property type="entry name" value="RHS repeat-associated core"/>
    <property type="match status" value="1"/>
</dbReference>
<evidence type="ECO:0000313" key="3">
    <source>
        <dbReference type="Proteomes" id="UP000248731"/>
    </source>
</evidence>
<name>A0A2X4T1S7_SALER</name>
<sequence length="407" mass="44892">MAFQLAGTDMHGSPLLSLQSNTVTMFSWGPYGGCPPRTGASRSLPGFNGERQDPLTSASHLGNGYRAYSPFLRRFTCPDNESPFGEGGINAYAYCNGDPVNQTDPSGHGPLTWLLGAGMRIGLRILLDGTMAKGMLKALRIAGKVETHLERLASVSTGLSAAIMANKDPQMAARLGWASFGLGLPDALTGAKKLFQHQYKLLSGLHELIAGNKNQLALHSYGCKPMYYEFSKKMDSAGRYRLKRTHGYSDNFRDIGEEALLLHGTPKGNLLVSYGEVELSVHRFFGTEIKYTRSKENLKYMLLTPAELVKAMRDDLGINLADPDKRNQPIHLISCYAKRGAAQALADATGREVYAYSTHITLSQGLERLEYADYKIKAGYRMYDPRRLFLGGHKPNRRSFFPQVPTL</sequence>
<feature type="region of interest" description="Disordered" evidence="1">
    <location>
        <begin position="39"/>
        <end position="59"/>
    </location>
</feature>
<protein>
    <submittedName>
        <fullName evidence="2">RHS repeat-associated core domain</fullName>
    </submittedName>
</protein>
<reference evidence="2 3" key="1">
    <citation type="submission" date="2018-06" db="EMBL/GenBank/DDBJ databases">
        <authorList>
            <consortium name="Pathogen Informatics"/>
            <person name="Doyle S."/>
        </authorList>
    </citation>
    <scope>NUCLEOTIDE SEQUENCE [LARGE SCALE GENOMIC DNA]</scope>
    <source>
        <strain evidence="2 3">NCTC7307</strain>
    </source>
</reference>
<organism evidence="2 3">
    <name type="scientific">Salmonella enterica subsp. arizonae</name>
    <dbReference type="NCBI Taxonomy" id="59203"/>
    <lineage>
        <taxon>Bacteria</taxon>
        <taxon>Pseudomonadati</taxon>
        <taxon>Pseudomonadota</taxon>
        <taxon>Gammaproteobacteria</taxon>
        <taxon>Enterobacterales</taxon>
        <taxon>Enterobacteriaceae</taxon>
        <taxon>Salmonella</taxon>
    </lineage>
</organism>
<dbReference type="EMBL" id="LS483466">
    <property type="protein sequence ID" value="SQI21033.1"/>
    <property type="molecule type" value="Genomic_DNA"/>
</dbReference>
<keyword evidence="3" id="KW-1185">Reference proteome</keyword>
<dbReference type="Proteomes" id="UP000248731">
    <property type="component" value="Chromosome 1"/>
</dbReference>
<accession>A0A2X4T1S7</accession>